<dbReference type="Gene3D" id="3.30.560.10">
    <property type="entry name" value="Glucose Oxidase, domain 3"/>
    <property type="match status" value="1"/>
</dbReference>
<evidence type="ECO:0000256" key="2">
    <source>
        <dbReference type="PIRSR" id="PIRSR000137-1"/>
    </source>
</evidence>
<feature type="chain" id="PRO_5042955694" description="Glucose-methanol-choline oxidoreductase N-terminal domain-containing protein" evidence="5">
    <location>
        <begin position="21"/>
        <end position="606"/>
    </location>
</feature>
<comment type="similarity">
    <text evidence="1 4">Belongs to the GMC oxidoreductase family.</text>
</comment>
<name>A0AAN7VKY8_9COLE</name>
<evidence type="ECO:0000256" key="3">
    <source>
        <dbReference type="PIRSR" id="PIRSR000137-2"/>
    </source>
</evidence>
<evidence type="ECO:0000313" key="8">
    <source>
        <dbReference type="EMBL" id="KAK5649695.1"/>
    </source>
</evidence>
<feature type="signal peptide" evidence="5">
    <location>
        <begin position="1"/>
        <end position="20"/>
    </location>
</feature>
<feature type="active site" description="Proton donor" evidence="2">
    <location>
        <position position="541"/>
    </location>
</feature>
<feature type="domain" description="Glucose-methanol-choline oxidoreductase N-terminal" evidence="6">
    <location>
        <begin position="126"/>
        <end position="149"/>
    </location>
</feature>
<proteinExistence type="inferred from homology"/>
<dbReference type="Pfam" id="PF00732">
    <property type="entry name" value="GMC_oxred_N"/>
    <property type="match status" value="1"/>
</dbReference>
<keyword evidence="5" id="KW-0732">Signal</keyword>
<comment type="caution">
    <text evidence="8">The sequence shown here is derived from an EMBL/GenBank/DDBJ whole genome shotgun (WGS) entry which is preliminary data.</text>
</comment>
<dbReference type="SUPFAM" id="SSF51905">
    <property type="entry name" value="FAD/NAD(P)-binding domain"/>
    <property type="match status" value="1"/>
</dbReference>
<evidence type="ECO:0000313" key="9">
    <source>
        <dbReference type="Proteomes" id="UP001329430"/>
    </source>
</evidence>
<dbReference type="Gene3D" id="3.50.50.60">
    <property type="entry name" value="FAD/NAD(P)-binding domain"/>
    <property type="match status" value="1"/>
</dbReference>
<reference evidence="8 9" key="1">
    <citation type="journal article" date="2024" name="Insects">
        <title>An Improved Chromosome-Level Genome Assembly of the Firefly Pyrocoelia pectoralis.</title>
        <authorList>
            <person name="Fu X."/>
            <person name="Meyer-Rochow V.B."/>
            <person name="Ballantyne L."/>
            <person name="Zhu X."/>
        </authorList>
    </citation>
    <scope>NUCLEOTIDE SEQUENCE [LARGE SCALE GENOMIC DNA]</scope>
    <source>
        <strain evidence="8">XCY_ONT2</strain>
    </source>
</reference>
<evidence type="ECO:0000256" key="1">
    <source>
        <dbReference type="ARBA" id="ARBA00010790"/>
    </source>
</evidence>
<accession>A0AAN7VKY8</accession>
<feature type="active site" description="Proton acceptor" evidence="2">
    <location>
        <position position="585"/>
    </location>
</feature>
<feature type="binding site" evidence="3">
    <location>
        <position position="132"/>
    </location>
    <ligand>
        <name>FAD</name>
        <dbReference type="ChEBI" id="CHEBI:57692"/>
    </ligand>
</feature>
<dbReference type="Pfam" id="PF05199">
    <property type="entry name" value="GMC_oxred_C"/>
    <property type="match status" value="1"/>
</dbReference>
<dbReference type="InterPro" id="IPR012132">
    <property type="entry name" value="GMC_OxRdtase"/>
</dbReference>
<keyword evidence="4" id="KW-0285">Flavoprotein</keyword>
<evidence type="ECO:0000256" key="4">
    <source>
        <dbReference type="RuleBase" id="RU003968"/>
    </source>
</evidence>
<feature type="binding site" evidence="3">
    <location>
        <position position="265"/>
    </location>
    <ligand>
        <name>FAD</name>
        <dbReference type="ChEBI" id="CHEBI:57692"/>
    </ligand>
</feature>
<dbReference type="PANTHER" id="PTHR11552">
    <property type="entry name" value="GLUCOSE-METHANOL-CHOLINE GMC OXIDOREDUCTASE"/>
    <property type="match status" value="1"/>
</dbReference>
<dbReference type="AlphaFoldDB" id="A0AAN7VKY8"/>
<dbReference type="InterPro" id="IPR036188">
    <property type="entry name" value="FAD/NAD-bd_sf"/>
</dbReference>
<dbReference type="InterPro" id="IPR000172">
    <property type="entry name" value="GMC_OxRdtase_N"/>
</dbReference>
<dbReference type="EMBL" id="JAVRBK010000001">
    <property type="protein sequence ID" value="KAK5649695.1"/>
    <property type="molecule type" value="Genomic_DNA"/>
</dbReference>
<dbReference type="PIRSF" id="PIRSF000137">
    <property type="entry name" value="Alcohol_oxidase"/>
    <property type="match status" value="1"/>
</dbReference>
<keyword evidence="3 4" id="KW-0274">FAD</keyword>
<dbReference type="GO" id="GO:0050660">
    <property type="term" value="F:flavin adenine dinucleotide binding"/>
    <property type="evidence" value="ECO:0007669"/>
    <property type="project" value="InterPro"/>
</dbReference>
<sequence length="606" mass="68062">MKFGQCVILFCMLMCNSCSKRSLFNSVREVFTNDRVYHQDFILQKEYDFIIVGAGSAGCVVANRLSENTKWTVLLLEAGSEENYFTDIPLLAPFQSSTRFNWDFKTEVSNQYCLSLKNKRCNLPRGKAIGGTSVINFLLYSRGSKFDYNQWKESGNHGWGYDDVLPYFKKSENCSHMLNCDSKYRGNTGPLDVQYSPFHTPLVDAFLETGRDMGFKIGDPNGRSIIGFSKVQATMRNGRRCSSAKAYLKPILKRSNLFILSDVRVKKILITSERRAYGVEFVKNNNSCKVEAKKEIILSAGSINTPQLLMLSGIGPQEDLKKLNIPVIQHLKVGYNLQDHISLIYNFLINDTVTISDLGVQNLSHILNYWLNSKGPLTIPGGAEALAFVKTDLNTYLDDVPDLELVLGSGGLNNDFFGSLRKVFNFPNKLFYNVYGPIVLSPAFSISTVLLKPKSRGRVRLKDNNWMSEPLIYLNYFADESDVNVMVEGFKYAKVVGESKRFQKYNSKIYHFTIPACTHLPTLTDNHVACLVRNLATSLGHQVGTCKMGPINDSDAVVDAHLKVYGIRRLRVIDGSIMPHIISGHPNSVIMMIAEKGSDLIKAAWK</sequence>
<dbReference type="InterPro" id="IPR007867">
    <property type="entry name" value="GMC_OxRtase_C"/>
</dbReference>
<dbReference type="SUPFAM" id="SSF54373">
    <property type="entry name" value="FAD-linked reductases, C-terminal domain"/>
    <property type="match status" value="1"/>
</dbReference>
<organism evidence="8 9">
    <name type="scientific">Pyrocoelia pectoralis</name>
    <dbReference type="NCBI Taxonomy" id="417401"/>
    <lineage>
        <taxon>Eukaryota</taxon>
        <taxon>Metazoa</taxon>
        <taxon>Ecdysozoa</taxon>
        <taxon>Arthropoda</taxon>
        <taxon>Hexapoda</taxon>
        <taxon>Insecta</taxon>
        <taxon>Pterygota</taxon>
        <taxon>Neoptera</taxon>
        <taxon>Endopterygota</taxon>
        <taxon>Coleoptera</taxon>
        <taxon>Polyphaga</taxon>
        <taxon>Elateriformia</taxon>
        <taxon>Elateroidea</taxon>
        <taxon>Lampyridae</taxon>
        <taxon>Lampyrinae</taxon>
        <taxon>Pyrocoelia</taxon>
    </lineage>
</organism>
<comment type="cofactor">
    <cofactor evidence="3">
        <name>FAD</name>
        <dbReference type="ChEBI" id="CHEBI:57692"/>
    </cofactor>
</comment>
<evidence type="ECO:0000259" key="7">
    <source>
        <dbReference type="PROSITE" id="PS00624"/>
    </source>
</evidence>
<dbReference type="PROSITE" id="PS00624">
    <property type="entry name" value="GMC_OXRED_2"/>
    <property type="match status" value="1"/>
</dbReference>
<dbReference type="PROSITE" id="PS00623">
    <property type="entry name" value="GMC_OXRED_1"/>
    <property type="match status" value="1"/>
</dbReference>
<feature type="binding site" evidence="3">
    <location>
        <position position="575"/>
    </location>
    <ligand>
        <name>FAD</name>
        <dbReference type="ChEBI" id="CHEBI:57692"/>
    </ligand>
</feature>
<evidence type="ECO:0000256" key="5">
    <source>
        <dbReference type="SAM" id="SignalP"/>
    </source>
</evidence>
<dbReference type="Proteomes" id="UP001329430">
    <property type="component" value="Chromosome 1"/>
</dbReference>
<feature type="domain" description="Glucose-methanol-choline oxidoreductase N-terminal" evidence="7">
    <location>
        <begin position="301"/>
        <end position="315"/>
    </location>
</feature>
<dbReference type="PANTHER" id="PTHR11552:SF216">
    <property type="entry name" value="GLUCOSE-METHANOL-CHOLINE OXIDOREDUCTASE N-TERMINAL DOMAIN-CONTAINING PROTEIN"/>
    <property type="match status" value="1"/>
</dbReference>
<evidence type="ECO:0000259" key="6">
    <source>
        <dbReference type="PROSITE" id="PS00623"/>
    </source>
</evidence>
<protein>
    <recommendedName>
        <fullName evidence="6 7">Glucose-methanol-choline oxidoreductase N-terminal domain-containing protein</fullName>
    </recommendedName>
</protein>
<dbReference type="GO" id="GO:0016614">
    <property type="term" value="F:oxidoreductase activity, acting on CH-OH group of donors"/>
    <property type="evidence" value="ECO:0007669"/>
    <property type="project" value="InterPro"/>
</dbReference>
<gene>
    <name evidence="8" type="ORF">RI129_000724</name>
</gene>
<keyword evidence="9" id="KW-1185">Reference proteome</keyword>